<accession>A0A4V4H6K0</accession>
<dbReference type="GO" id="GO:0005634">
    <property type="term" value="C:nucleus"/>
    <property type="evidence" value="ECO:0007669"/>
    <property type="project" value="UniProtKB-SubCell"/>
</dbReference>
<dbReference type="GO" id="GO:0045944">
    <property type="term" value="P:positive regulation of transcription by RNA polymerase II"/>
    <property type="evidence" value="ECO:0007669"/>
    <property type="project" value="TreeGrafter"/>
</dbReference>
<comment type="subcellular location">
    <subcellularLocation>
        <location evidence="1">Nucleus</location>
    </subcellularLocation>
</comment>
<dbReference type="SUPFAM" id="SSF55729">
    <property type="entry name" value="Acyl-CoA N-acyltransferases (Nat)"/>
    <property type="match status" value="1"/>
</dbReference>
<dbReference type="Pfam" id="PF23011">
    <property type="entry name" value="PHD-1st_NSD"/>
    <property type="match status" value="1"/>
</dbReference>
<evidence type="ECO:0000313" key="9">
    <source>
        <dbReference type="EMBL" id="THU60246.1"/>
    </source>
</evidence>
<feature type="region of interest" description="Disordered" evidence="7">
    <location>
        <begin position="39"/>
        <end position="71"/>
    </location>
</feature>
<sequence length="1246" mass="134186">MDSAGGPPDSEDYVLRSAVRSGLKREFVFALRSQAQLPSSLGRTRSGRSAAAPAAFPLRATKKRRKSGGDLPLKTAATVTDVVDCDDEPVTDVISSANQTPLETLVSVDVCGQSAADAALPRMNSVEAPVIVDGDDEPTADFVPSAIWTPLATLLPVDGCGESAAEAAPPQISPVETPTVVDRDDVPTADSVSSANGPVLETLVSIDGCGEPAAETAPPQMKPVKDPTVVDRDDEPISDAVSLANGGIFENPVLIDSSGESATEIAAPQVKPIKVFVRSPLRGKAGGLLKSPNRWVQALASAADAPIVLDDVAACKSNGISLDNRCSVKNQIVINCDDELNVDRLASKNQLKSSRASQIEDTIQVSIIESPPPALTMNNEEPLQGTPTVMDYQDGGKMENSLPQKPVRRFTRSLLKVPPVEKEGPIAIISSMGSGHDSIMDDDKFPGKPNRRSGIKSEEEDSGSDVGAGASGESTGSEGTKGGENSVNGSLNSTPKNKMELKMSKKISLTKLPGNVRELLSTGLLEGLPVKYMTSNGKQIELHGVIKGNGILCSCATCDSSIVVSAYVFEQHAGSTKKHPADFIYLQNGNSLHDVVKACRGAPLDMLEAAIQGAIGPVPPKKCFTCQKCKVSFSTSRVGKFAWLCDSCLELKQLSRTPSPLNGVVSSTSLPIVCWWYVLVTVSTVVQIMLQHSQILNLCWYLVRPVMALGRSPRRSGEARRGPSASLMSQAARFKQAPPGRFGRAPGFSRTSSTPDMSNNSSKNLLSIKKSSLGRLTRKDLGLHKLVFMSGILPEGTEVGYYVRGKRLLEGYIKDSGIYCRCCNTVVSPSQFEAHAGRAARRKPYNNIYTSNGVSLHELSVSLSKDRKLSANENDDLCSICADGGDLLLCDLCPRAFHTGCVGLPSIPVGDWYCQYCINLHQRERSVACNDNAIAAGRVAGVDPIEQIFKRSIRIVTTSQTDVGGCAFCRSHDFSKSRFDDRTVMICDQCEKEYHVGCLREQMMADLKELPEGEWFCCDDCSRIWNSLQEFLLRGTQPLPELNTDIIKKKLENKGVNVDADVDIRWRLLSGKTDTADSKLLLSRAVAIFHESFDPIIEATTGRDLIPSMVYGRTVRDQDFGGMFCTVLTVGSSVVSAGILRVLGSEIAELPLVATSREHQGQGYFQSLFSCIERLLGSLNVKHFLLPAADEAESIWTKKFGFTKITLDQLHKFLNGARTTVFEGTSMLHKSVPAIPVSSQVEPAVN</sequence>
<dbReference type="PROSITE" id="PS01359">
    <property type="entry name" value="ZF_PHD_1"/>
    <property type="match status" value="1"/>
</dbReference>
<dbReference type="Proteomes" id="UP000317650">
    <property type="component" value="Chromosome 7"/>
</dbReference>
<evidence type="ECO:0000256" key="7">
    <source>
        <dbReference type="SAM" id="MobiDB-lite"/>
    </source>
</evidence>
<dbReference type="GO" id="GO:0000977">
    <property type="term" value="F:RNA polymerase II transcription regulatory region sequence-specific DNA binding"/>
    <property type="evidence" value="ECO:0007669"/>
    <property type="project" value="TreeGrafter"/>
</dbReference>
<dbReference type="SMART" id="SM00249">
    <property type="entry name" value="PHD"/>
    <property type="match status" value="2"/>
</dbReference>
<evidence type="ECO:0000256" key="5">
    <source>
        <dbReference type="ARBA" id="ARBA00023242"/>
    </source>
</evidence>
<feature type="compositionally biased region" description="Low complexity" evidence="7">
    <location>
        <begin position="464"/>
        <end position="478"/>
    </location>
</feature>
<dbReference type="InterPro" id="IPR032308">
    <property type="entry name" value="TDBD"/>
</dbReference>
<dbReference type="GO" id="GO:0042393">
    <property type="term" value="F:histone binding"/>
    <property type="evidence" value="ECO:0007669"/>
    <property type="project" value="TreeGrafter"/>
</dbReference>
<evidence type="ECO:0000256" key="4">
    <source>
        <dbReference type="ARBA" id="ARBA00022833"/>
    </source>
</evidence>
<feature type="region of interest" description="Disordered" evidence="7">
    <location>
        <begin position="430"/>
        <end position="498"/>
    </location>
</feature>
<feature type="region of interest" description="Disordered" evidence="7">
    <location>
        <begin position="735"/>
        <end position="763"/>
    </location>
</feature>
<keyword evidence="10" id="KW-1185">Reference proteome</keyword>
<dbReference type="InterPro" id="IPR056511">
    <property type="entry name" value="IDM1_C"/>
</dbReference>
<dbReference type="InterPro" id="IPR019786">
    <property type="entry name" value="Zinc_finger_PHD-type_CS"/>
</dbReference>
<dbReference type="GO" id="GO:0003682">
    <property type="term" value="F:chromatin binding"/>
    <property type="evidence" value="ECO:0007669"/>
    <property type="project" value="TreeGrafter"/>
</dbReference>
<keyword evidence="5" id="KW-0539">Nucleus</keyword>
<reference evidence="9 10" key="1">
    <citation type="journal article" date="2019" name="Nat. Plants">
        <title>Genome sequencing of Musa balbisiana reveals subgenome evolution and function divergence in polyploid bananas.</title>
        <authorList>
            <person name="Yao X."/>
        </authorList>
    </citation>
    <scope>NUCLEOTIDE SEQUENCE [LARGE SCALE GENOMIC DNA]</scope>
    <source>
        <strain evidence="10">cv. DH-PKW</strain>
        <tissue evidence="9">Leaves</tissue>
    </source>
</reference>
<keyword evidence="4" id="KW-0862">Zinc</keyword>
<dbReference type="InterPro" id="IPR019787">
    <property type="entry name" value="Znf_PHD-finger"/>
</dbReference>
<proteinExistence type="predicted"/>
<dbReference type="Pfam" id="PF16135">
    <property type="entry name" value="TDBD"/>
    <property type="match status" value="2"/>
</dbReference>
<feature type="domain" description="PHD-type" evidence="8">
    <location>
        <begin position="875"/>
        <end position="920"/>
    </location>
</feature>
<dbReference type="Pfam" id="PF23209">
    <property type="entry name" value="IDM1_C"/>
    <property type="match status" value="1"/>
</dbReference>
<dbReference type="InterPro" id="IPR016181">
    <property type="entry name" value="Acyl_CoA_acyltransferase"/>
</dbReference>
<dbReference type="STRING" id="52838.A0A4V4H6K0"/>
<evidence type="ECO:0000259" key="8">
    <source>
        <dbReference type="PROSITE" id="PS50016"/>
    </source>
</evidence>
<evidence type="ECO:0000256" key="1">
    <source>
        <dbReference type="ARBA" id="ARBA00004123"/>
    </source>
</evidence>
<dbReference type="InterPro" id="IPR013083">
    <property type="entry name" value="Znf_RING/FYVE/PHD"/>
</dbReference>
<dbReference type="SUPFAM" id="SSF57903">
    <property type="entry name" value="FYVE/PHD zinc finger"/>
    <property type="match status" value="2"/>
</dbReference>
<evidence type="ECO:0000256" key="2">
    <source>
        <dbReference type="ARBA" id="ARBA00022723"/>
    </source>
</evidence>
<dbReference type="CDD" id="cd15539">
    <property type="entry name" value="PHD1_AIRE"/>
    <property type="match status" value="1"/>
</dbReference>
<keyword evidence="2" id="KW-0479">Metal-binding</keyword>
<dbReference type="Gene3D" id="3.30.40.10">
    <property type="entry name" value="Zinc/RING finger domain, C3HC4 (zinc finger)"/>
    <property type="match status" value="2"/>
</dbReference>
<gene>
    <name evidence="9" type="ORF">C4D60_Mb07t10620</name>
</gene>
<dbReference type="InterPro" id="IPR001965">
    <property type="entry name" value="Znf_PHD"/>
</dbReference>
<keyword evidence="3 6" id="KW-0863">Zinc-finger</keyword>
<evidence type="ECO:0000313" key="10">
    <source>
        <dbReference type="Proteomes" id="UP000317650"/>
    </source>
</evidence>
<dbReference type="InterPro" id="IPR011011">
    <property type="entry name" value="Znf_FYVE_PHD"/>
</dbReference>
<dbReference type="AlphaFoldDB" id="A0A4V4H6K0"/>
<feature type="compositionally biased region" description="Polar residues" evidence="7">
    <location>
        <begin position="485"/>
        <end position="496"/>
    </location>
</feature>
<dbReference type="PROSITE" id="PS50016">
    <property type="entry name" value="ZF_PHD_2"/>
    <property type="match status" value="1"/>
</dbReference>
<dbReference type="EMBL" id="PYDT01000005">
    <property type="protein sequence ID" value="THU60246.1"/>
    <property type="molecule type" value="Genomic_DNA"/>
</dbReference>
<feature type="compositionally biased region" description="Low complexity" evidence="7">
    <location>
        <begin position="39"/>
        <end position="59"/>
    </location>
</feature>
<dbReference type="PANTHER" id="PTHR47025">
    <property type="entry name" value="AUTOIMMUNE REGULATOR"/>
    <property type="match status" value="1"/>
</dbReference>
<dbReference type="InterPro" id="IPR059153">
    <property type="entry name" value="NSD_PHD-1st"/>
</dbReference>
<comment type="caution">
    <text evidence="9">The sequence shown here is derived from an EMBL/GenBank/DDBJ whole genome shotgun (WGS) entry which is preliminary data.</text>
</comment>
<dbReference type="Gene3D" id="3.40.630.30">
    <property type="match status" value="1"/>
</dbReference>
<protein>
    <recommendedName>
        <fullName evidence="8">PHD-type domain-containing protein</fullName>
    </recommendedName>
</protein>
<name>A0A4V4H6K0_MUSBA</name>
<evidence type="ECO:0000256" key="3">
    <source>
        <dbReference type="ARBA" id="ARBA00022771"/>
    </source>
</evidence>
<organism evidence="9 10">
    <name type="scientific">Musa balbisiana</name>
    <name type="common">Banana</name>
    <dbReference type="NCBI Taxonomy" id="52838"/>
    <lineage>
        <taxon>Eukaryota</taxon>
        <taxon>Viridiplantae</taxon>
        <taxon>Streptophyta</taxon>
        <taxon>Embryophyta</taxon>
        <taxon>Tracheophyta</taxon>
        <taxon>Spermatophyta</taxon>
        <taxon>Magnoliopsida</taxon>
        <taxon>Liliopsida</taxon>
        <taxon>Zingiberales</taxon>
        <taxon>Musaceae</taxon>
        <taxon>Musa</taxon>
    </lineage>
</organism>
<dbReference type="GO" id="GO:0008270">
    <property type="term" value="F:zinc ion binding"/>
    <property type="evidence" value="ECO:0007669"/>
    <property type="project" value="UniProtKB-KW"/>
</dbReference>
<evidence type="ECO:0000256" key="6">
    <source>
        <dbReference type="PROSITE-ProRule" id="PRU00146"/>
    </source>
</evidence>
<dbReference type="PANTHER" id="PTHR47025:SF2">
    <property type="entry name" value="AUTOIMMUNE REGULATOR"/>
    <property type="match status" value="1"/>
</dbReference>
<dbReference type="FunFam" id="3.30.40.10:FF:000413">
    <property type="entry name" value="PHD zinc finger protein"/>
    <property type="match status" value="1"/>
</dbReference>